<name>A0A0Q2SZL6_CAMCO</name>
<proteinExistence type="predicted"/>
<protein>
    <submittedName>
        <fullName evidence="1">Uncharacterized protein</fullName>
    </submittedName>
</protein>
<evidence type="ECO:0000313" key="5">
    <source>
        <dbReference type="EMBL" id="EAL9204044.1"/>
    </source>
</evidence>
<evidence type="ECO:0000313" key="10">
    <source>
        <dbReference type="Proteomes" id="UP000411403"/>
    </source>
</evidence>
<evidence type="ECO:0000313" key="3">
    <source>
        <dbReference type="EMBL" id="EAK5103768.1"/>
    </source>
</evidence>
<dbReference type="STRING" id="195.ATE51_02296"/>
<evidence type="ECO:0000313" key="8">
    <source>
        <dbReference type="Proteomes" id="UP000365807"/>
    </source>
</evidence>
<sequence length="170" mass="19328">MAIRIFGILIALFTITFTILSLQDPYSLNIKSYALNFKNIEASDLNAYELNASNVKSYYKAQSWARYTDKDEFDNFVNFNLDFNLSANKLELKGKEMDKVLLEGNVTYIGLNNTKIFADKVEYAPKNKILSTNTGFKALINGSIINGNTLNYDVEKKILQVQGVNAWLER</sequence>
<dbReference type="EMBL" id="AACGUZ010000008">
    <property type="protein sequence ID" value="EAK5103768.1"/>
    <property type="molecule type" value="Genomic_DNA"/>
</dbReference>
<dbReference type="KEGG" id="ccof:VC76_03255"/>
<dbReference type="RefSeq" id="WP_002776388.1">
    <property type="nucleotide sequence ID" value="NZ_AANHVQ020000007.1"/>
</dbReference>
<reference evidence="1 7" key="1">
    <citation type="submission" date="2018-05" db="EMBL/GenBank/DDBJ databases">
        <authorList>
            <consortium name="GenomeTrakr network: Whole genome sequencing for foodborne pathogen traceback"/>
        </authorList>
    </citation>
    <scope>NUCLEOTIDE SEQUENCE [LARGE SCALE GENOMIC DNA]</scope>
    <source>
        <strain evidence="1 7">NC_C6016</strain>
    </source>
</reference>
<evidence type="ECO:0000313" key="6">
    <source>
        <dbReference type="Proteomes" id="UP000352088"/>
    </source>
</evidence>
<dbReference type="Proteomes" id="UP000352088">
    <property type="component" value="Unassembled WGS sequence"/>
</dbReference>
<evidence type="ECO:0000313" key="2">
    <source>
        <dbReference type="EMBL" id="EAK4358043.1"/>
    </source>
</evidence>
<dbReference type="eggNOG" id="ENOG5031934">
    <property type="taxonomic scope" value="Bacteria"/>
</dbReference>
<evidence type="ECO:0000313" key="7">
    <source>
        <dbReference type="Proteomes" id="UP000361993"/>
    </source>
</evidence>
<reference evidence="5 10" key="2">
    <citation type="submission" date="2018-08" db="EMBL/GenBank/DDBJ databases">
        <authorList>
            <consortium name="NARMS: The National Antimicrobial Resistance Monitoring System"/>
        </authorList>
    </citation>
    <scope>NUCLEOTIDE SEQUENCE [LARGE SCALE GENOMIC DNA]</scope>
    <source>
        <strain evidence="5 10">CVM N17C171</strain>
        <strain evidence="4 6">CVM N17C548</strain>
        <strain evidence="2 8">FSIS11807978</strain>
        <strain evidence="3 9">FSIS1711007</strain>
    </source>
</reference>
<organism evidence="1 7">
    <name type="scientific">Campylobacter coli</name>
    <dbReference type="NCBI Taxonomy" id="195"/>
    <lineage>
        <taxon>Bacteria</taxon>
        <taxon>Pseudomonadati</taxon>
        <taxon>Campylobacterota</taxon>
        <taxon>Epsilonproteobacteria</taxon>
        <taxon>Campylobacterales</taxon>
        <taxon>Campylobacteraceae</taxon>
        <taxon>Campylobacter</taxon>
    </lineage>
</organism>
<dbReference type="EMBL" id="AACDUL010000007">
    <property type="protein sequence ID" value="EAK1509625.1"/>
    <property type="molecule type" value="Genomic_DNA"/>
</dbReference>
<dbReference type="OrthoDB" id="5363397at2"/>
<dbReference type="EMBL" id="AACGFG010000004">
    <property type="protein sequence ID" value="EAK4358043.1"/>
    <property type="molecule type" value="Genomic_DNA"/>
</dbReference>
<evidence type="ECO:0000313" key="4">
    <source>
        <dbReference type="EMBL" id="EAL6850310.1"/>
    </source>
</evidence>
<dbReference type="GeneID" id="66544366"/>
<gene>
    <name evidence="3" type="ORF">B9Q54_05735</name>
    <name evidence="2" type="ORF">C6T04_03725</name>
    <name evidence="1" type="ORF">CJD00_05020</name>
    <name evidence="4" type="ORF">DSX26_02355</name>
    <name evidence="5" type="ORF">DYU70_02550</name>
</gene>
<dbReference type="EMBL" id="AACQHW010000002">
    <property type="protein sequence ID" value="EAL6850310.1"/>
    <property type="molecule type" value="Genomic_DNA"/>
</dbReference>
<dbReference type="Proteomes" id="UP000411403">
    <property type="component" value="Unassembled WGS sequence"/>
</dbReference>
<dbReference type="Proteomes" id="UP000361993">
    <property type="component" value="Unassembled WGS sequence"/>
</dbReference>
<dbReference type="AlphaFoldDB" id="A0A0Q2SZL6"/>
<evidence type="ECO:0000313" key="1">
    <source>
        <dbReference type="EMBL" id="EAK1509625.1"/>
    </source>
</evidence>
<dbReference type="EMBL" id="AACSIE010000002">
    <property type="protein sequence ID" value="EAL9204044.1"/>
    <property type="molecule type" value="Genomic_DNA"/>
</dbReference>
<accession>A0A0Q2SZL6</accession>
<dbReference type="KEGG" id="ccoo:ATE51_02296"/>
<evidence type="ECO:0000313" key="9">
    <source>
        <dbReference type="Proteomes" id="UP000409545"/>
    </source>
</evidence>
<dbReference type="Proteomes" id="UP000409545">
    <property type="component" value="Unassembled WGS sequence"/>
</dbReference>
<dbReference type="Proteomes" id="UP000365807">
    <property type="component" value="Unassembled WGS sequence"/>
</dbReference>
<comment type="caution">
    <text evidence="1">The sequence shown here is derived from an EMBL/GenBank/DDBJ whole genome shotgun (WGS) entry which is preliminary data.</text>
</comment>